<dbReference type="InterPro" id="IPR036094">
    <property type="entry name" value="NadA_sf"/>
</dbReference>
<proteinExistence type="predicted"/>
<dbReference type="GO" id="GO:0008987">
    <property type="term" value="F:quinolinate synthetase A activity"/>
    <property type="evidence" value="ECO:0007669"/>
    <property type="project" value="InterPro"/>
</dbReference>
<dbReference type="EMBL" id="VSSQ01111813">
    <property type="protein sequence ID" value="MPN48987.1"/>
    <property type="molecule type" value="Genomic_DNA"/>
</dbReference>
<dbReference type="AlphaFoldDB" id="A0A645ICL9"/>
<sequence length="50" mass="5693">MLQEAFICPDMKKISPEDVLYSIKEEKHVVSLDEDIIKKASASLLRMLSV</sequence>
<accession>A0A645ICL9</accession>
<name>A0A645ICL9_9ZZZZ</name>
<dbReference type="GO" id="GO:0009435">
    <property type="term" value="P:NAD+ biosynthetic process"/>
    <property type="evidence" value="ECO:0007669"/>
    <property type="project" value="UniProtKB-UniPathway"/>
</dbReference>
<dbReference type="Gene3D" id="3.40.50.10800">
    <property type="entry name" value="NadA-like"/>
    <property type="match status" value="2"/>
</dbReference>
<dbReference type="GO" id="GO:0051539">
    <property type="term" value="F:4 iron, 4 sulfur cluster binding"/>
    <property type="evidence" value="ECO:0007669"/>
    <property type="project" value="InterPro"/>
</dbReference>
<gene>
    <name evidence="1" type="ORF">SDC9_196600</name>
</gene>
<organism evidence="1">
    <name type="scientific">bioreactor metagenome</name>
    <dbReference type="NCBI Taxonomy" id="1076179"/>
    <lineage>
        <taxon>unclassified sequences</taxon>
        <taxon>metagenomes</taxon>
        <taxon>ecological metagenomes</taxon>
    </lineage>
</organism>
<evidence type="ECO:0000313" key="1">
    <source>
        <dbReference type="EMBL" id="MPN48987.1"/>
    </source>
</evidence>
<reference evidence="1" key="1">
    <citation type="submission" date="2019-08" db="EMBL/GenBank/DDBJ databases">
        <authorList>
            <person name="Kucharzyk K."/>
            <person name="Murdoch R.W."/>
            <person name="Higgins S."/>
            <person name="Loffler F."/>
        </authorList>
    </citation>
    <scope>NUCLEOTIDE SEQUENCE</scope>
</reference>
<comment type="caution">
    <text evidence="1">The sequence shown here is derived from an EMBL/GenBank/DDBJ whole genome shotgun (WGS) entry which is preliminary data.</text>
</comment>
<dbReference type="UniPathway" id="UPA00253">
    <property type="reaction ID" value="UER00327"/>
</dbReference>
<dbReference type="Pfam" id="PF02445">
    <property type="entry name" value="NadA"/>
    <property type="match status" value="1"/>
</dbReference>
<dbReference type="SUPFAM" id="SSF142754">
    <property type="entry name" value="NadA-like"/>
    <property type="match status" value="1"/>
</dbReference>
<dbReference type="InterPro" id="IPR003473">
    <property type="entry name" value="NadA"/>
</dbReference>
<protein>
    <submittedName>
        <fullName evidence="1">Uncharacterized protein</fullName>
    </submittedName>
</protein>